<feature type="region of interest" description="Disordered" evidence="4">
    <location>
        <begin position="210"/>
        <end position="230"/>
    </location>
</feature>
<dbReference type="SUPFAM" id="SSF52540">
    <property type="entry name" value="P-loop containing nucleoside triphosphate hydrolases"/>
    <property type="match status" value="1"/>
</dbReference>
<name>A0A9Q0M1P0_BLOTA</name>
<dbReference type="PANTHER" id="PTHR22845">
    <property type="entry name" value="APOPTOTIC PROTEASE-ACTIVATING FACTOR 1"/>
    <property type="match status" value="1"/>
</dbReference>
<gene>
    <name evidence="7" type="ORF">RDWZM_010262</name>
</gene>
<keyword evidence="8" id="KW-1185">Reference proteome</keyword>
<dbReference type="GO" id="GO:0043531">
    <property type="term" value="F:ADP binding"/>
    <property type="evidence" value="ECO:0007669"/>
    <property type="project" value="InterPro"/>
</dbReference>
<feature type="region of interest" description="Disordered" evidence="4">
    <location>
        <begin position="50"/>
        <end position="74"/>
    </location>
</feature>
<evidence type="ECO:0000256" key="2">
    <source>
        <dbReference type="ARBA" id="ARBA00022703"/>
    </source>
</evidence>
<evidence type="ECO:0000256" key="4">
    <source>
        <dbReference type="SAM" id="MobiDB-lite"/>
    </source>
</evidence>
<dbReference type="Gene3D" id="2.130.10.10">
    <property type="entry name" value="YVTN repeat-like/Quinoprotein amine dehydrogenase"/>
    <property type="match status" value="5"/>
</dbReference>
<evidence type="ECO:0000313" key="7">
    <source>
        <dbReference type="EMBL" id="KAJ6215762.1"/>
    </source>
</evidence>
<accession>A0A9Q0M1P0</accession>
<dbReference type="SUPFAM" id="SSF82171">
    <property type="entry name" value="DPP6 N-terminal domain-like"/>
    <property type="match status" value="1"/>
</dbReference>
<dbReference type="OMA" id="ITIEKFW"/>
<comment type="caution">
    <text evidence="7">The sequence shown here is derived from an EMBL/GenBank/DDBJ whole genome shotgun (WGS) entry which is preliminary data.</text>
</comment>
<dbReference type="InterPro" id="IPR036322">
    <property type="entry name" value="WD40_repeat_dom_sf"/>
</dbReference>
<keyword evidence="3" id="KW-0677">Repeat</keyword>
<dbReference type="Gene3D" id="1.10.10.10">
    <property type="entry name" value="Winged helix-like DNA-binding domain superfamily/Winged helix DNA-binding domain"/>
    <property type="match status" value="1"/>
</dbReference>
<dbReference type="PANTHER" id="PTHR22845:SF5">
    <property type="entry name" value="APOPTOTIC PROTEASE-ACTIVATING FACTOR 1"/>
    <property type="match status" value="1"/>
</dbReference>
<sequence length="1739" mass="201260">MPNPGLITEDDEEDNYQHLASIDLPSSIGGMGGDTQSIFDLKLRSLDGPSSSITTTEEINNNDNNNNNNDNDTDSVTDDFLDKYLELDDIDIWFKKQESTFFTTIFPQIYTKTLHLKYNQLFTDEDWIRFNNELMDYGDLNDPVKRIRVYDSQCELLYTILFSRIKQKPSLFRLFIKSLKENNWYPSLSDSYQSYFNSWKLKQHDILKTREQHRTKQSLPSSSNDNCGSSNQMKYSSIVNVLHNIPPKLSTYVKRPSKVNELLSALKSIAKQKTGWVVLHGMGGSGKTVLAAQVIRQLHEAHCELFSDGIFWLPIGELSNSSSDLTSQLLFKIEFLADMIRIQNNNEQLFQSALHFHSIDIGITRLCEHFNSQSNSLLILDDVWTTNVVEYFNKLSIPILVTTRVRSICPVHFPNRKFISMITENSDNRMMNIDQSIELLYNCLKSEESTSSVSYINLIKLEHLQRNQFVRQLMGNWKGLPFAIPLIANSMSPCYRQLEGTKFSKDFRNHDDNWNDDDIEHSPCFHDWKDLHQKIIFDKDYNFLNETNQLVRLSIESLNESQRDRFYDMAIFAEAIPYNVCRIIWHDLESEQSIKELLDLLISKSLIVRSVANSSSCLHSSLDDVYYSLHDITINFLRTELKSDDIKARHSKLIDGYLKLYCRVNPEDVSKKSSFYNNIKARNSRFLGNPMKLFSSKKPNYSNDQCSIDYSCLPDDNYIYHNIGYHIHSAKRYHLFGPIFLNLRFVEKKIENAGPNNLLEDYIEFGKYFSESDKAKLIDYYNFIASNSNELCNKWNDIIQMALKQPNDSFVYGDAKELIESSINLRTIYFEWMNKKNHSMESPPIVISFRCSQDVTYASYSLDSRYIVTISGMNIQMWDGTTGVEITRLDGQHHQNINHCVFSRNGPFLVTCADDGRTIVWKNLRYIYDDDHIHQTNEIDNNNRNVRSFSFDQNDLAIGIEQFQISNNNLMEQYSPSIRQRRKSGNSSSSSLYSSRHSINDHHYSLTQQILESYQILDMRSCKLKADTIVEYDRNIDSPTSYATLSNSIRCCDISHHNRFVLTGNGVGHLHLWSIDNGQVVMPAIILEHDSTNADSSRAVECVAFSSDSRLFLGLVANVVHIYTLNESYTTDLKRSMKNYSMERLNRITPPSSPRNKKNVETVQYHAQLYRKLVHKYKAYNAVFGLCNTPIVFTSSENYIYEWSLNKTNNDNDRHPFFDEVHDEDHILDDVNHNNIIIEDETCKYSTSFSNVRHRTCHFSLVAVSHTGTRLAGFEHTKNEIFLWNRAKNNSKSHLGRSESISFNTSVRFHSSIVSLCFSRDEERLLACCRSGEVTVWDIGKNLNRTSMVELTKNFSANISESSVTILAIDTKGFLRLFNGFQGDEDKTFSHKLRKKLQILFDNNDQCPDIEMPSLDITCCSLFEANQFIFGTNCGKLFHYDLKSTNLLHYNQEQHSTSNNEEYFDCEFIDSCTFIAATRQSISIFKIDEQLKSINLDQTLSLFQTLEMLMFISPSNCHIQSFRYIAKLSWIIFWSNNGHLIVYDVLTKRFSELDHTTKRRAMIVSTAQKTIRVYIIRQRDQRFDIEIGPTMPSINQIPRSVRLASDAKFLIVGDDKGGLRCLCTDRRPLGNVEWYREMAHQNWVNDLIISPDNKFILSACESIKLWSAKDGTLLQSFPNQSNVHRLIVRFNSTNDDYDNENIVLPSSDCNSYRPKVTIVTVTDSRMLYILKTFDLDTKN</sequence>
<dbReference type="InterPro" id="IPR015943">
    <property type="entry name" value="WD40/YVTN_repeat-like_dom_sf"/>
</dbReference>
<feature type="compositionally biased region" description="Low complexity" evidence="4">
    <location>
        <begin position="985"/>
        <end position="995"/>
    </location>
</feature>
<dbReference type="InterPro" id="IPR001680">
    <property type="entry name" value="WD40_rpt"/>
</dbReference>
<evidence type="ECO:0000256" key="3">
    <source>
        <dbReference type="ARBA" id="ARBA00022737"/>
    </source>
</evidence>
<dbReference type="Pfam" id="PF17908">
    <property type="entry name" value="APAF1_C"/>
    <property type="match status" value="1"/>
</dbReference>
<dbReference type="Pfam" id="PF00931">
    <property type="entry name" value="NB-ARC"/>
    <property type="match status" value="1"/>
</dbReference>
<proteinExistence type="predicted"/>
<feature type="compositionally biased region" description="Low complexity" evidence="4">
    <location>
        <begin position="50"/>
        <end position="70"/>
    </location>
</feature>
<dbReference type="Gene3D" id="1.25.40.370">
    <property type="match status" value="1"/>
</dbReference>
<dbReference type="InterPro" id="IPR027417">
    <property type="entry name" value="P-loop_NTPase"/>
</dbReference>
<dbReference type="Proteomes" id="UP001142055">
    <property type="component" value="Chromosome 4"/>
</dbReference>
<evidence type="ECO:0000313" key="8">
    <source>
        <dbReference type="Proteomes" id="UP001142055"/>
    </source>
</evidence>
<feature type="domain" description="NB-ARC" evidence="5">
    <location>
        <begin position="259"/>
        <end position="415"/>
    </location>
</feature>
<feature type="region of interest" description="Disordered" evidence="4">
    <location>
        <begin position="976"/>
        <end position="995"/>
    </location>
</feature>
<dbReference type="InterPro" id="IPR002182">
    <property type="entry name" value="NB-ARC"/>
</dbReference>
<organism evidence="7 8">
    <name type="scientific">Blomia tropicalis</name>
    <name type="common">Mite</name>
    <dbReference type="NCBI Taxonomy" id="40697"/>
    <lineage>
        <taxon>Eukaryota</taxon>
        <taxon>Metazoa</taxon>
        <taxon>Ecdysozoa</taxon>
        <taxon>Arthropoda</taxon>
        <taxon>Chelicerata</taxon>
        <taxon>Arachnida</taxon>
        <taxon>Acari</taxon>
        <taxon>Acariformes</taxon>
        <taxon>Sarcoptiformes</taxon>
        <taxon>Astigmata</taxon>
        <taxon>Glycyphagoidea</taxon>
        <taxon>Echimyopodidae</taxon>
        <taxon>Blomia</taxon>
    </lineage>
</organism>
<dbReference type="PRINTS" id="PR00364">
    <property type="entry name" value="DISEASERSIST"/>
</dbReference>
<dbReference type="SUPFAM" id="SSF50978">
    <property type="entry name" value="WD40 repeat-like"/>
    <property type="match status" value="1"/>
</dbReference>
<dbReference type="InterPro" id="IPR036388">
    <property type="entry name" value="WH-like_DNA-bd_sf"/>
</dbReference>
<evidence type="ECO:0008006" key="9">
    <source>
        <dbReference type="Google" id="ProtNLM"/>
    </source>
</evidence>
<dbReference type="Pfam" id="PF00400">
    <property type="entry name" value="WD40"/>
    <property type="match status" value="3"/>
</dbReference>
<dbReference type="GO" id="GO:0006915">
    <property type="term" value="P:apoptotic process"/>
    <property type="evidence" value="ECO:0007669"/>
    <property type="project" value="UniProtKB-KW"/>
</dbReference>
<dbReference type="GO" id="GO:0005829">
    <property type="term" value="C:cytosol"/>
    <property type="evidence" value="ECO:0007669"/>
    <property type="project" value="UniProtKB-ARBA"/>
</dbReference>
<keyword evidence="1" id="KW-0853">WD repeat</keyword>
<keyword evidence="2" id="KW-0053">Apoptosis</keyword>
<dbReference type="EMBL" id="JAPWDV010000004">
    <property type="protein sequence ID" value="KAJ6215762.1"/>
    <property type="molecule type" value="Genomic_DNA"/>
</dbReference>
<reference evidence="7" key="1">
    <citation type="submission" date="2022-12" db="EMBL/GenBank/DDBJ databases">
        <title>Genome assemblies of Blomia tropicalis.</title>
        <authorList>
            <person name="Cui Y."/>
        </authorList>
    </citation>
    <scope>NUCLEOTIDE SEQUENCE</scope>
    <source>
        <tissue evidence="7">Adult mites</tissue>
    </source>
</reference>
<dbReference type="Gene3D" id="3.40.50.300">
    <property type="entry name" value="P-loop containing nucleotide triphosphate hydrolases"/>
    <property type="match status" value="1"/>
</dbReference>
<dbReference type="InterPro" id="IPR041452">
    <property type="entry name" value="APAF1_C"/>
</dbReference>
<evidence type="ECO:0000259" key="6">
    <source>
        <dbReference type="Pfam" id="PF17908"/>
    </source>
</evidence>
<dbReference type="SMART" id="SM00320">
    <property type="entry name" value="WD40"/>
    <property type="match status" value="7"/>
</dbReference>
<evidence type="ECO:0000256" key="1">
    <source>
        <dbReference type="ARBA" id="ARBA00022574"/>
    </source>
</evidence>
<feature type="domain" description="APAF-1 helical" evidence="6">
    <location>
        <begin position="711"/>
        <end position="818"/>
    </location>
</feature>
<feature type="compositionally biased region" description="Polar residues" evidence="4">
    <location>
        <begin position="217"/>
        <end position="230"/>
    </location>
</feature>
<protein>
    <recommendedName>
        <fullName evidence="9">Apoptotic protease-activating factor 1-like</fullName>
    </recommendedName>
</protein>
<evidence type="ECO:0000259" key="5">
    <source>
        <dbReference type="Pfam" id="PF00931"/>
    </source>
</evidence>